<evidence type="ECO:0000313" key="2">
    <source>
        <dbReference type="Proteomes" id="UP001143856"/>
    </source>
</evidence>
<name>A0ACC1PGE0_9PEZI</name>
<comment type="caution">
    <text evidence="1">The sequence shown here is derived from an EMBL/GenBank/DDBJ whole genome shotgun (WGS) entry which is preliminary data.</text>
</comment>
<keyword evidence="2" id="KW-1185">Reference proteome</keyword>
<gene>
    <name evidence="1" type="ORF">NUW58_g2834</name>
</gene>
<sequence>MADPVTALAIAGNVAQFLETAYKLGSRIKLYCGNSNSAPAIFHELSVQIPMLCCLFEDCRTLKAENVSDPGNLIPVLNGCRRVIESLDRLVASVLPDSDDAVGIKVWKGIKSVNIQSRVVEYKAELESYKSTLTLHLNVFNAKQANSSVAQTLLPTFHHVPATGRSRFIGCEDTLQSINQALKPGGRDPRIAILLGMGGQGKTSLALEYCRREIASRHFKFIVWIDSSSPAALERSFAQVAENLASVSNDKRTFANSRAHINFLKTTIEGAETPWLYIFDNFDRPGLFRNILDVTPHSASGAVLFTSRHNSCASLGTPIHVPGMSRNDGTELLLQRAGFERTISNLEQAKKVVDMLGHLPLAIDQSAAYIRSRRISPGEFINHYEKRREKVLKHIPNVWDYHRTIDGQGEETPISVFGTWELSLQQALGQCQDGEATMDFVTGVAFFNNLDIRMEMFKAAFERTQEPPDWMELFTTDDEWDEYEYQDAITALAELSLIQYRTCEEVPGEDDLEEGIGRHSFSFHPLVQDWIQLRIPVSERREYVRRALEISRYYIESSGADYHKWALKERRAAMSHIDACIETQSKYVRSWSDSEYHTIRDPLIVIQKFYADDGRYSEAEAVCRQILDHDKKLKGESSEAFIESEIRLAGIHVLRGQFSEAEGILTRLQPNVEQYPAETRISLLKNLAKIFFKLGRYDGALQIYQDVLARQENSLPKGDLGIIDTRHLLAQVYRNQGKHEEAIDLYMNILEVYHAAALDDHLGALQCMVDLAGAYRALAQYSQAANYYDRAIAGISARLSADHPIALSSRLVRAINLRELNRIEEAEEAFRDTVERFGRILGSFHQDTLRAIMNFAILYDRTNRPERAEELYRAALVGREKIMGFDNQYTMRTVERLASLLWSQNRCDEAETLALRALRAQRKLPLEEGIRSLSIKKEGHDGKRPYWPVEVLFTQAVERDRKLLGETHTDRIEAERSLAAVYMKQDRDGEASDHAGRGTEASRGKLVLVVSEGENSADPPPPYSASEETKKAHASESILEASQERL</sequence>
<reference evidence="1" key="1">
    <citation type="submission" date="2022-10" db="EMBL/GenBank/DDBJ databases">
        <title>Genome Sequence of Xylaria curta.</title>
        <authorList>
            <person name="Buettner E."/>
        </authorList>
    </citation>
    <scope>NUCLEOTIDE SEQUENCE</scope>
    <source>
        <strain evidence="1">Babe10</strain>
    </source>
</reference>
<evidence type="ECO:0000313" key="1">
    <source>
        <dbReference type="EMBL" id="KAJ2990671.1"/>
    </source>
</evidence>
<dbReference type="Proteomes" id="UP001143856">
    <property type="component" value="Unassembled WGS sequence"/>
</dbReference>
<organism evidence="1 2">
    <name type="scientific">Xylaria curta</name>
    <dbReference type="NCBI Taxonomy" id="42375"/>
    <lineage>
        <taxon>Eukaryota</taxon>
        <taxon>Fungi</taxon>
        <taxon>Dikarya</taxon>
        <taxon>Ascomycota</taxon>
        <taxon>Pezizomycotina</taxon>
        <taxon>Sordariomycetes</taxon>
        <taxon>Xylariomycetidae</taxon>
        <taxon>Xylariales</taxon>
        <taxon>Xylariaceae</taxon>
        <taxon>Xylaria</taxon>
    </lineage>
</organism>
<protein>
    <submittedName>
        <fullName evidence="1">Uncharacterized protein</fullName>
    </submittedName>
</protein>
<dbReference type="EMBL" id="JAPDGR010000394">
    <property type="protein sequence ID" value="KAJ2990671.1"/>
    <property type="molecule type" value="Genomic_DNA"/>
</dbReference>
<proteinExistence type="predicted"/>
<accession>A0ACC1PGE0</accession>